<feature type="domain" description="Rhodanese" evidence="2">
    <location>
        <begin position="44"/>
        <end position="134"/>
    </location>
</feature>
<name>A0A1C1YTD3_9HYPH</name>
<accession>A0A1C1YTD3</accession>
<dbReference type="InterPro" id="IPR036873">
    <property type="entry name" value="Rhodanese-like_dom_sf"/>
</dbReference>
<keyword evidence="1" id="KW-0732">Signal</keyword>
<dbReference type="Proteomes" id="UP000094795">
    <property type="component" value="Unassembled WGS sequence"/>
</dbReference>
<dbReference type="STRING" id="1480615.AWJ14_17680"/>
<dbReference type="OrthoDB" id="9802991at2"/>
<keyword evidence="4" id="KW-1185">Reference proteome</keyword>
<proteinExistence type="predicted"/>
<dbReference type="PROSITE" id="PS50206">
    <property type="entry name" value="RHODANESE_3"/>
    <property type="match status" value="1"/>
</dbReference>
<sequence>MAAELTRRLVLAAAALVLAAPCLALAQEGLRNVTPREAYAALEADPSIAIIDIRTPQEFAEGHIEGATNIDFYARDFIQQFVTLDPARTYLIYCRSGNRSGKLMQALAQSPYRNVMNVSTGLSGWQNEGLPTVK</sequence>
<dbReference type="InterPro" id="IPR001763">
    <property type="entry name" value="Rhodanese-like_dom"/>
</dbReference>
<evidence type="ECO:0000313" key="4">
    <source>
        <dbReference type="Proteomes" id="UP000094795"/>
    </source>
</evidence>
<protein>
    <recommendedName>
        <fullName evidence="2">Rhodanese domain-containing protein</fullName>
    </recommendedName>
</protein>
<comment type="caution">
    <text evidence="3">The sequence shown here is derived from an EMBL/GenBank/DDBJ whole genome shotgun (WGS) entry which is preliminary data.</text>
</comment>
<feature type="chain" id="PRO_5008656340" description="Rhodanese domain-containing protein" evidence="1">
    <location>
        <begin position="27"/>
        <end position="134"/>
    </location>
</feature>
<reference evidence="3 4" key="1">
    <citation type="submission" date="2015-12" db="EMBL/GenBank/DDBJ databases">
        <authorList>
            <person name="Shamseldin A."/>
            <person name="Moawad H."/>
            <person name="Abd El-Rahim W.M."/>
            <person name="Sadowsky M.J."/>
        </authorList>
    </citation>
    <scope>NUCLEOTIDE SEQUENCE [LARGE SCALE GENOMIC DNA]</scope>
    <source>
        <strain evidence="3 4">JC234</strain>
    </source>
</reference>
<evidence type="ECO:0000313" key="3">
    <source>
        <dbReference type="EMBL" id="OCW56754.1"/>
    </source>
</evidence>
<dbReference type="PANTHER" id="PTHR43031">
    <property type="entry name" value="FAD-DEPENDENT OXIDOREDUCTASE"/>
    <property type="match status" value="1"/>
</dbReference>
<dbReference type="PANTHER" id="PTHR43031:SF16">
    <property type="entry name" value="OXIDOREDUCTASE"/>
    <property type="match status" value="1"/>
</dbReference>
<dbReference type="InterPro" id="IPR050229">
    <property type="entry name" value="GlpE_sulfurtransferase"/>
</dbReference>
<feature type="signal peptide" evidence="1">
    <location>
        <begin position="1"/>
        <end position="26"/>
    </location>
</feature>
<dbReference type="PROSITE" id="PS51318">
    <property type="entry name" value="TAT"/>
    <property type="match status" value="1"/>
</dbReference>
<organism evidence="3 4">
    <name type="scientific">Hoeflea olei</name>
    <dbReference type="NCBI Taxonomy" id="1480615"/>
    <lineage>
        <taxon>Bacteria</taxon>
        <taxon>Pseudomonadati</taxon>
        <taxon>Pseudomonadota</taxon>
        <taxon>Alphaproteobacteria</taxon>
        <taxon>Hyphomicrobiales</taxon>
        <taxon>Rhizobiaceae</taxon>
        <taxon>Hoeflea</taxon>
    </lineage>
</organism>
<dbReference type="RefSeq" id="WP_066181532.1">
    <property type="nucleotide sequence ID" value="NZ_LQZT01000034.1"/>
</dbReference>
<dbReference type="Gene3D" id="3.40.250.10">
    <property type="entry name" value="Rhodanese-like domain"/>
    <property type="match status" value="1"/>
</dbReference>
<evidence type="ECO:0000256" key="1">
    <source>
        <dbReference type="SAM" id="SignalP"/>
    </source>
</evidence>
<dbReference type="CDD" id="cd00158">
    <property type="entry name" value="RHOD"/>
    <property type="match status" value="1"/>
</dbReference>
<dbReference type="AlphaFoldDB" id="A0A1C1YTD3"/>
<dbReference type="Pfam" id="PF00581">
    <property type="entry name" value="Rhodanese"/>
    <property type="match status" value="1"/>
</dbReference>
<gene>
    <name evidence="3" type="ORF">AWJ14_17680</name>
</gene>
<dbReference type="SUPFAM" id="SSF52821">
    <property type="entry name" value="Rhodanese/Cell cycle control phosphatase"/>
    <property type="match status" value="1"/>
</dbReference>
<dbReference type="SMART" id="SM00450">
    <property type="entry name" value="RHOD"/>
    <property type="match status" value="1"/>
</dbReference>
<dbReference type="InterPro" id="IPR006311">
    <property type="entry name" value="TAT_signal"/>
</dbReference>
<evidence type="ECO:0000259" key="2">
    <source>
        <dbReference type="PROSITE" id="PS50206"/>
    </source>
</evidence>
<dbReference type="EMBL" id="LQZT01000034">
    <property type="protein sequence ID" value="OCW56754.1"/>
    <property type="molecule type" value="Genomic_DNA"/>
</dbReference>